<name>A0A250K541_9BACT</name>
<proteinExistence type="predicted"/>
<sequence length="107" mass="11637">MHRMRQSLLRCAVLLLPLVGCGIPSHVDYVKMPTPGKFALINVDNRLAYLIDPRTESCFLLTSSMDNHAIVHVPCDKLKKNLPEASTFITWVPDGAEAPAAASAPAP</sequence>
<accession>A0A250K541</accession>
<evidence type="ECO:0000313" key="2">
    <source>
        <dbReference type="Proteomes" id="UP000217343"/>
    </source>
</evidence>
<dbReference type="AlphaFoldDB" id="A0A250K541"/>
<dbReference type="Proteomes" id="UP000217343">
    <property type="component" value="Chromosome"/>
</dbReference>
<keyword evidence="2" id="KW-1185">Reference proteome</keyword>
<dbReference type="OrthoDB" id="5524209at2"/>
<dbReference type="KEGG" id="mmas:MYMAC_006677"/>
<dbReference type="EMBL" id="CP022203">
    <property type="protein sequence ID" value="ATB51020.1"/>
    <property type="molecule type" value="Genomic_DNA"/>
</dbReference>
<protein>
    <submittedName>
        <fullName evidence="1">Uncharacterized protein</fullName>
    </submittedName>
</protein>
<reference evidence="1 2" key="1">
    <citation type="submission" date="2017-06" db="EMBL/GenBank/DDBJ databases">
        <title>Sequencing and comparative analysis of myxobacterial genomes.</title>
        <authorList>
            <person name="Rupp O."/>
            <person name="Goesmann A."/>
            <person name="Sogaard-Andersen L."/>
        </authorList>
    </citation>
    <scope>NUCLEOTIDE SEQUENCE [LARGE SCALE GENOMIC DNA]</scope>
    <source>
        <strain evidence="1 2">DSM 14697</strain>
    </source>
</reference>
<organism evidence="1 2">
    <name type="scientific">Corallococcus macrosporus DSM 14697</name>
    <dbReference type="NCBI Taxonomy" id="1189310"/>
    <lineage>
        <taxon>Bacteria</taxon>
        <taxon>Pseudomonadati</taxon>
        <taxon>Myxococcota</taxon>
        <taxon>Myxococcia</taxon>
        <taxon>Myxococcales</taxon>
        <taxon>Cystobacterineae</taxon>
        <taxon>Myxococcaceae</taxon>
        <taxon>Corallococcus</taxon>
    </lineage>
</organism>
<evidence type="ECO:0000313" key="1">
    <source>
        <dbReference type="EMBL" id="ATB51020.1"/>
    </source>
</evidence>
<gene>
    <name evidence="1" type="ORF">MYMAC_006677</name>
</gene>